<evidence type="ECO:0000313" key="10">
    <source>
        <dbReference type="EMBL" id="CAK58152.1"/>
    </source>
</evidence>
<evidence type="ECO:0000313" key="11">
    <source>
        <dbReference type="Proteomes" id="UP000000600"/>
    </source>
</evidence>
<evidence type="ECO:0000259" key="9">
    <source>
        <dbReference type="SMART" id="SM00014"/>
    </source>
</evidence>
<name>A0BHY5_PARTE</name>
<gene>
    <name evidence="10" type="ORF">GSPATT00029188001</name>
</gene>
<evidence type="ECO:0000256" key="3">
    <source>
        <dbReference type="ARBA" id="ARBA00022801"/>
    </source>
</evidence>
<comment type="similarity">
    <text evidence="7">Belongs to the type 2 lipid phosphate phosphatase family.</text>
</comment>
<evidence type="ECO:0000256" key="2">
    <source>
        <dbReference type="ARBA" id="ARBA00022692"/>
    </source>
</evidence>
<feature type="transmembrane region" description="Helical" evidence="8">
    <location>
        <begin position="32"/>
        <end position="53"/>
    </location>
</feature>
<dbReference type="InterPro" id="IPR036938">
    <property type="entry name" value="PAP2/HPO_sf"/>
</dbReference>
<feature type="transmembrane region" description="Helical" evidence="8">
    <location>
        <begin position="109"/>
        <end position="129"/>
    </location>
</feature>
<dbReference type="InterPro" id="IPR000326">
    <property type="entry name" value="PAP2/HPO"/>
</dbReference>
<evidence type="ECO:0000256" key="8">
    <source>
        <dbReference type="SAM" id="Phobius"/>
    </source>
</evidence>
<feature type="transmembrane region" description="Helical" evidence="8">
    <location>
        <begin position="136"/>
        <end position="158"/>
    </location>
</feature>
<evidence type="ECO:0000256" key="7">
    <source>
        <dbReference type="ARBA" id="ARBA00038324"/>
    </source>
</evidence>
<dbReference type="GO" id="GO:0046839">
    <property type="term" value="P:phospholipid dephosphorylation"/>
    <property type="evidence" value="ECO:0000318"/>
    <property type="project" value="GO_Central"/>
</dbReference>
<proteinExistence type="inferred from homology"/>
<dbReference type="OMA" id="ITHYIKQ"/>
<keyword evidence="11" id="KW-1185">Reference proteome</keyword>
<evidence type="ECO:0000256" key="4">
    <source>
        <dbReference type="ARBA" id="ARBA00022824"/>
    </source>
</evidence>
<dbReference type="AlphaFoldDB" id="A0BHY5"/>
<comment type="subcellular location">
    <subcellularLocation>
        <location evidence="1">Endoplasmic reticulum membrane</location>
        <topology evidence="1">Multi-pass membrane protein</topology>
    </subcellularLocation>
</comment>
<reference evidence="10 11" key="1">
    <citation type="journal article" date="2006" name="Nature">
        <title>Global trends of whole-genome duplications revealed by the ciliate Paramecium tetraurelia.</title>
        <authorList>
            <consortium name="Genoscope"/>
            <person name="Aury J.-M."/>
            <person name="Jaillon O."/>
            <person name="Duret L."/>
            <person name="Noel B."/>
            <person name="Jubin C."/>
            <person name="Porcel B.M."/>
            <person name="Segurens B."/>
            <person name="Daubin V."/>
            <person name="Anthouard V."/>
            <person name="Aiach N."/>
            <person name="Arnaiz O."/>
            <person name="Billaut A."/>
            <person name="Beisson J."/>
            <person name="Blanc I."/>
            <person name="Bouhouche K."/>
            <person name="Camara F."/>
            <person name="Duharcourt S."/>
            <person name="Guigo R."/>
            <person name="Gogendeau D."/>
            <person name="Katinka M."/>
            <person name="Keller A.-M."/>
            <person name="Kissmehl R."/>
            <person name="Klotz C."/>
            <person name="Koll F."/>
            <person name="Le Moue A."/>
            <person name="Lepere C."/>
            <person name="Malinsky S."/>
            <person name="Nowacki M."/>
            <person name="Nowak J.K."/>
            <person name="Plattner H."/>
            <person name="Poulain J."/>
            <person name="Ruiz F."/>
            <person name="Serrano V."/>
            <person name="Zagulski M."/>
            <person name="Dessen P."/>
            <person name="Betermier M."/>
            <person name="Weissenbach J."/>
            <person name="Scarpelli C."/>
            <person name="Schachter V."/>
            <person name="Sperling L."/>
            <person name="Meyer E."/>
            <person name="Cohen J."/>
            <person name="Wincker P."/>
        </authorList>
    </citation>
    <scope>NUCLEOTIDE SEQUENCE [LARGE SCALE GENOMIC DNA]</scope>
    <source>
        <strain evidence="10 11">Stock d4-2</strain>
    </source>
</reference>
<dbReference type="GO" id="GO:0042392">
    <property type="term" value="F:sphingosine-1-phosphate phosphatase activity"/>
    <property type="evidence" value="ECO:0000318"/>
    <property type="project" value="GO_Central"/>
</dbReference>
<feature type="transmembrane region" description="Helical" evidence="8">
    <location>
        <begin position="315"/>
        <end position="333"/>
    </location>
</feature>
<dbReference type="SUPFAM" id="SSF48317">
    <property type="entry name" value="Acid phosphatase/Vanadium-dependent haloperoxidase"/>
    <property type="match status" value="1"/>
</dbReference>
<feature type="transmembrane region" description="Helical" evidence="8">
    <location>
        <begin position="207"/>
        <end position="227"/>
    </location>
</feature>
<evidence type="ECO:0000256" key="6">
    <source>
        <dbReference type="ARBA" id="ARBA00023136"/>
    </source>
</evidence>
<keyword evidence="2 8" id="KW-0812">Transmembrane</keyword>
<dbReference type="GO" id="GO:0005789">
    <property type="term" value="C:endoplasmic reticulum membrane"/>
    <property type="evidence" value="ECO:0000318"/>
    <property type="project" value="GO_Central"/>
</dbReference>
<keyword evidence="3" id="KW-0378">Hydrolase</keyword>
<dbReference type="EMBL" id="CT867996">
    <property type="protein sequence ID" value="CAK58152.1"/>
    <property type="molecule type" value="Genomic_DNA"/>
</dbReference>
<organism evidence="10 11">
    <name type="scientific">Paramecium tetraurelia</name>
    <dbReference type="NCBI Taxonomy" id="5888"/>
    <lineage>
        <taxon>Eukaryota</taxon>
        <taxon>Sar</taxon>
        <taxon>Alveolata</taxon>
        <taxon>Ciliophora</taxon>
        <taxon>Intramacronucleata</taxon>
        <taxon>Oligohymenophorea</taxon>
        <taxon>Peniculida</taxon>
        <taxon>Parameciidae</taxon>
        <taxon>Paramecium</taxon>
    </lineage>
</organism>
<dbReference type="OrthoDB" id="292506at2759"/>
<accession>A0BHY5</accession>
<sequence>MLDIELNDQMWEVNTALTVYLQEHQFPGEKEVFLFFSYSLYALPGIALIAFLFCDNKMGALLYVCLIQTIFAENQILKNIYRQARPYFIESAIQPYECNKEFGKPSGHAMSSSAMYFLLPLIIFPAILSDKSNHKYLRVIVIAIVTMWTFMTGFSRVFMGVHSFGQILLGWVYSAYSIFIYMRYFHNPITHYIKQCLQPGSFGVSSNVVQAVGLFALLWTGLSILLFEFNNKVLGEEDEVDDWLDALYQKCANQKTHYKFNSPQVLHNISFSLSLYIWLPFSFILGVKLSKGIYNENQFSVYYKLLTFSQKVSRVLIFILLISTLIPIILSQFENSYGYAFGKILPLSFLLGLHITYIYSKLLNYFKLTVEGDFIQMSSQLVSAPEGYKASELGQINF</sequence>
<feature type="transmembrane region" description="Helical" evidence="8">
    <location>
        <begin position="164"/>
        <end position="186"/>
    </location>
</feature>
<dbReference type="HOGENOM" id="CLU_669899_0_0_1"/>
<dbReference type="PANTHER" id="PTHR14969">
    <property type="entry name" value="SPHINGOSINE-1-PHOSPHATE PHOSPHOHYDROLASE"/>
    <property type="match status" value="1"/>
</dbReference>
<evidence type="ECO:0000256" key="1">
    <source>
        <dbReference type="ARBA" id="ARBA00004477"/>
    </source>
</evidence>
<dbReference type="Gene3D" id="1.20.144.10">
    <property type="entry name" value="Phosphatidic acid phosphatase type 2/haloperoxidase"/>
    <property type="match status" value="1"/>
</dbReference>
<dbReference type="GeneID" id="5011334"/>
<dbReference type="KEGG" id="ptm:GSPATT00029188001"/>
<evidence type="ECO:0000256" key="5">
    <source>
        <dbReference type="ARBA" id="ARBA00022989"/>
    </source>
</evidence>
<feature type="domain" description="Phosphatidic acid phosphatase type 2/haloperoxidase" evidence="9">
    <location>
        <begin position="57"/>
        <end position="182"/>
    </location>
</feature>
<feature type="transmembrane region" description="Helical" evidence="8">
    <location>
        <begin position="339"/>
        <end position="359"/>
    </location>
</feature>
<dbReference type="Pfam" id="PF01569">
    <property type="entry name" value="PAP2"/>
    <property type="match status" value="1"/>
</dbReference>
<keyword evidence="5 8" id="KW-1133">Transmembrane helix</keyword>
<dbReference type="SMART" id="SM00014">
    <property type="entry name" value="acidPPc"/>
    <property type="match status" value="1"/>
</dbReference>
<dbReference type="CDD" id="cd01610">
    <property type="entry name" value="PAP2_like"/>
    <property type="match status" value="1"/>
</dbReference>
<dbReference type="Proteomes" id="UP000000600">
    <property type="component" value="Unassembled WGS sequence"/>
</dbReference>
<keyword evidence="4" id="KW-0256">Endoplasmic reticulum</keyword>
<keyword evidence="6 8" id="KW-0472">Membrane</keyword>
<dbReference type="InParanoid" id="A0BHY5"/>
<feature type="transmembrane region" description="Helical" evidence="8">
    <location>
        <begin position="275"/>
        <end position="294"/>
    </location>
</feature>
<dbReference type="RefSeq" id="XP_001425550.1">
    <property type="nucleotide sequence ID" value="XM_001425513.1"/>
</dbReference>
<protein>
    <recommendedName>
        <fullName evidence="9">Phosphatidic acid phosphatase type 2/haloperoxidase domain-containing protein</fullName>
    </recommendedName>
</protein>
<dbReference type="PANTHER" id="PTHR14969:SF28">
    <property type="entry name" value="DIHYDROSPHINGOSINE 1-PHOSPHATE PHOSPHATASE LCB3-RELATED"/>
    <property type="match status" value="1"/>
</dbReference>